<name>A0A0E9T6Z3_ANGAN</name>
<reference evidence="1" key="2">
    <citation type="journal article" date="2015" name="Fish Shellfish Immunol.">
        <title>Early steps in the European eel (Anguilla anguilla)-Vibrio vulnificus interaction in the gills: Role of the RtxA13 toxin.</title>
        <authorList>
            <person name="Callol A."/>
            <person name="Pajuelo D."/>
            <person name="Ebbesson L."/>
            <person name="Teles M."/>
            <person name="MacKenzie S."/>
            <person name="Amaro C."/>
        </authorList>
    </citation>
    <scope>NUCLEOTIDE SEQUENCE</scope>
</reference>
<evidence type="ECO:0000313" key="1">
    <source>
        <dbReference type="EMBL" id="JAH49391.1"/>
    </source>
</evidence>
<organism evidence="1">
    <name type="scientific">Anguilla anguilla</name>
    <name type="common">European freshwater eel</name>
    <name type="synonym">Muraena anguilla</name>
    <dbReference type="NCBI Taxonomy" id="7936"/>
    <lineage>
        <taxon>Eukaryota</taxon>
        <taxon>Metazoa</taxon>
        <taxon>Chordata</taxon>
        <taxon>Craniata</taxon>
        <taxon>Vertebrata</taxon>
        <taxon>Euteleostomi</taxon>
        <taxon>Actinopterygii</taxon>
        <taxon>Neopterygii</taxon>
        <taxon>Teleostei</taxon>
        <taxon>Anguilliformes</taxon>
        <taxon>Anguillidae</taxon>
        <taxon>Anguilla</taxon>
    </lineage>
</organism>
<accession>A0A0E9T6Z3</accession>
<dbReference type="AlphaFoldDB" id="A0A0E9T6Z3"/>
<dbReference type="EMBL" id="GBXM01059186">
    <property type="protein sequence ID" value="JAH49391.1"/>
    <property type="molecule type" value="Transcribed_RNA"/>
</dbReference>
<reference evidence="1" key="1">
    <citation type="submission" date="2014-11" db="EMBL/GenBank/DDBJ databases">
        <authorList>
            <person name="Amaro Gonzalez C."/>
        </authorList>
    </citation>
    <scope>NUCLEOTIDE SEQUENCE</scope>
</reference>
<proteinExistence type="predicted"/>
<sequence length="41" mass="4643">MLHLNYAVHTATCKQPLANTCKMNMNRFSILLQAEYSPSTT</sequence>
<protein>
    <submittedName>
        <fullName evidence="1">Uncharacterized protein</fullName>
    </submittedName>
</protein>